<dbReference type="Pfam" id="PF01636">
    <property type="entry name" value="APH"/>
    <property type="match status" value="1"/>
</dbReference>
<reference evidence="2" key="1">
    <citation type="journal article" date="2020" name="Stud. Mycol.">
        <title>101 Dothideomycetes genomes: a test case for predicting lifestyles and emergence of pathogens.</title>
        <authorList>
            <person name="Haridas S."/>
            <person name="Albert R."/>
            <person name="Binder M."/>
            <person name="Bloem J."/>
            <person name="Labutti K."/>
            <person name="Salamov A."/>
            <person name="Andreopoulos B."/>
            <person name="Baker S."/>
            <person name="Barry K."/>
            <person name="Bills G."/>
            <person name="Bluhm B."/>
            <person name="Cannon C."/>
            <person name="Castanera R."/>
            <person name="Culley D."/>
            <person name="Daum C."/>
            <person name="Ezra D."/>
            <person name="Gonzalez J."/>
            <person name="Henrissat B."/>
            <person name="Kuo A."/>
            <person name="Liang C."/>
            <person name="Lipzen A."/>
            <person name="Lutzoni F."/>
            <person name="Magnuson J."/>
            <person name="Mondo S."/>
            <person name="Nolan M."/>
            <person name="Ohm R."/>
            <person name="Pangilinan J."/>
            <person name="Park H.-J."/>
            <person name="Ramirez L."/>
            <person name="Alfaro M."/>
            <person name="Sun H."/>
            <person name="Tritt A."/>
            <person name="Yoshinaga Y."/>
            <person name="Zwiers L.-H."/>
            <person name="Turgeon B."/>
            <person name="Goodwin S."/>
            <person name="Spatafora J."/>
            <person name="Crous P."/>
            <person name="Grigoriev I."/>
        </authorList>
    </citation>
    <scope>NUCLEOTIDE SEQUENCE</scope>
    <source>
        <strain evidence="2">CBS 627.86</strain>
    </source>
</reference>
<dbReference type="SUPFAM" id="SSF56112">
    <property type="entry name" value="Protein kinase-like (PK-like)"/>
    <property type="match status" value="1"/>
</dbReference>
<keyword evidence="3" id="KW-1185">Reference proteome</keyword>
<evidence type="ECO:0000313" key="2">
    <source>
        <dbReference type="EMBL" id="KAF2118704.1"/>
    </source>
</evidence>
<dbReference type="AlphaFoldDB" id="A0A6A5ZI12"/>
<organism evidence="2 3">
    <name type="scientific">Lophiotrema nucula</name>
    <dbReference type="NCBI Taxonomy" id="690887"/>
    <lineage>
        <taxon>Eukaryota</taxon>
        <taxon>Fungi</taxon>
        <taxon>Dikarya</taxon>
        <taxon>Ascomycota</taxon>
        <taxon>Pezizomycotina</taxon>
        <taxon>Dothideomycetes</taxon>
        <taxon>Pleosporomycetidae</taxon>
        <taxon>Pleosporales</taxon>
        <taxon>Lophiotremataceae</taxon>
        <taxon>Lophiotrema</taxon>
    </lineage>
</organism>
<dbReference type="CDD" id="cd05120">
    <property type="entry name" value="APH_ChoK_like"/>
    <property type="match status" value="1"/>
</dbReference>
<evidence type="ECO:0000313" key="3">
    <source>
        <dbReference type="Proteomes" id="UP000799770"/>
    </source>
</evidence>
<dbReference type="Gene3D" id="3.90.1200.10">
    <property type="match status" value="1"/>
</dbReference>
<keyword evidence="2" id="KW-0808">Transferase</keyword>
<sequence>MVPHEQPDQVLELSVSNVAGVVAIPSGEEVLFRDSSFFQKPNAATSLPSPIEVREVAIRSANHRATLRTRPPPVCFPSMGLLVKYGTEVTVAEGQCLLFVRRTLSQAVPVPEVYGWCKDDEQVFIYMELIDGITLEKSWETLIEDDRLAICQQLRHMIDAWRSLKHSSTSPLIGHVGKQPLLDVIFTSTCSPTAGPFSSVSEFHDWFTSSYGPNKDEQDRLPHPYRSFLPDEVPIVFTHADLHPSNIIVSLGSNPRVVAIVDWHQSGWYPAYWEYCKARWTSWIGKEWEAKYLPLILDRHDCYDYWDSFVLARGA</sequence>
<dbReference type="EMBL" id="ML977316">
    <property type="protein sequence ID" value="KAF2118704.1"/>
    <property type="molecule type" value="Genomic_DNA"/>
</dbReference>
<dbReference type="GO" id="GO:0016301">
    <property type="term" value="F:kinase activity"/>
    <property type="evidence" value="ECO:0007669"/>
    <property type="project" value="UniProtKB-KW"/>
</dbReference>
<dbReference type="InterPro" id="IPR002575">
    <property type="entry name" value="Aminoglycoside_PTrfase"/>
</dbReference>
<proteinExistence type="predicted"/>
<name>A0A6A5ZI12_9PLEO</name>
<dbReference type="InterPro" id="IPR051678">
    <property type="entry name" value="AGP_Transferase"/>
</dbReference>
<dbReference type="PANTHER" id="PTHR21310">
    <property type="entry name" value="AMINOGLYCOSIDE PHOSPHOTRANSFERASE-RELATED-RELATED"/>
    <property type="match status" value="1"/>
</dbReference>
<dbReference type="Proteomes" id="UP000799770">
    <property type="component" value="Unassembled WGS sequence"/>
</dbReference>
<feature type="domain" description="Aminoglycoside phosphotransferase" evidence="1">
    <location>
        <begin position="100"/>
        <end position="291"/>
    </location>
</feature>
<accession>A0A6A5ZI12</accession>
<dbReference type="InterPro" id="IPR011009">
    <property type="entry name" value="Kinase-like_dom_sf"/>
</dbReference>
<evidence type="ECO:0000259" key="1">
    <source>
        <dbReference type="Pfam" id="PF01636"/>
    </source>
</evidence>
<dbReference type="OrthoDB" id="5404599at2759"/>
<dbReference type="PANTHER" id="PTHR21310:SF54">
    <property type="entry name" value="AMINOGLYCOSIDE PHOSPHOTRANSFERASE DOMAIN-CONTAINING PROTEIN"/>
    <property type="match status" value="1"/>
</dbReference>
<gene>
    <name evidence="2" type="ORF">BDV96DRAFT_596547</name>
</gene>
<protein>
    <submittedName>
        <fullName evidence="2">Kinase-like domain-containing protein</fullName>
    </submittedName>
</protein>
<keyword evidence="2" id="KW-0418">Kinase</keyword>